<dbReference type="EMBL" id="JAAAPO010000002">
    <property type="protein sequence ID" value="NBC36155.1"/>
    <property type="molecule type" value="Genomic_DNA"/>
</dbReference>
<dbReference type="InterPro" id="IPR013022">
    <property type="entry name" value="Xyl_isomerase-like_TIM-brl"/>
</dbReference>
<feature type="domain" description="Xylose isomerase-like TIM barrel" evidence="2">
    <location>
        <begin position="63"/>
        <end position="317"/>
    </location>
</feature>
<evidence type="ECO:0000256" key="1">
    <source>
        <dbReference type="SAM" id="SignalP"/>
    </source>
</evidence>
<dbReference type="PANTHER" id="PTHR12110:SF41">
    <property type="entry name" value="INOSOSE DEHYDRATASE"/>
    <property type="match status" value="1"/>
</dbReference>
<sequence length="322" mass="35007">MMTLINRRGLLAGMGAAGVVAATPAWAGPARKTPFFKRIGKSIGLQLYTMGDAPQKDLPGTLARLAKIGYREIELPGFYGRSAKDLRAVADKAGVRFTCTHLGLPGPFAQPGLNLMSPVNELADALHTLGIRQAVLPMPLLPADFKPTPGGDFRTILTQALQAAGPDNWKRQAALLNERAAALKPLGIDLGYHNHNMEFAPIGNTTGWDVLLAELDPKLVFIELDLGWVTAAGRDAATELGKLKGRVRMVHMKDVKPSTQTNFSLMQDPTEVGSGKLDWKRILPATVAAGVRNYYVEQEPPFEMDRFDAVKKSHDFLSRFVA</sequence>
<dbReference type="SUPFAM" id="SSF51658">
    <property type="entry name" value="Xylose isomerase-like"/>
    <property type="match status" value="1"/>
</dbReference>
<feature type="chain" id="PRO_5046403111" evidence="1">
    <location>
        <begin position="28"/>
        <end position="322"/>
    </location>
</feature>
<name>A0ABW9XC93_9SPHN</name>
<dbReference type="Proteomes" id="UP000753724">
    <property type="component" value="Unassembled WGS sequence"/>
</dbReference>
<accession>A0ABW9XC93</accession>
<feature type="signal peptide" evidence="1">
    <location>
        <begin position="1"/>
        <end position="27"/>
    </location>
</feature>
<gene>
    <name evidence="3" type="ORF">GTZ99_06240</name>
</gene>
<protein>
    <submittedName>
        <fullName evidence="3">TIM barrel protein</fullName>
    </submittedName>
</protein>
<evidence type="ECO:0000313" key="4">
    <source>
        <dbReference type="Proteomes" id="UP000753724"/>
    </source>
</evidence>
<organism evidence="3 4">
    <name type="scientific">Novosphingobium ovatum</name>
    <dbReference type="NCBI Taxonomy" id="1908523"/>
    <lineage>
        <taxon>Bacteria</taxon>
        <taxon>Pseudomonadati</taxon>
        <taxon>Pseudomonadota</taxon>
        <taxon>Alphaproteobacteria</taxon>
        <taxon>Sphingomonadales</taxon>
        <taxon>Sphingomonadaceae</taxon>
        <taxon>Novosphingobium</taxon>
    </lineage>
</organism>
<keyword evidence="1" id="KW-0732">Signal</keyword>
<keyword evidence="4" id="KW-1185">Reference proteome</keyword>
<evidence type="ECO:0000259" key="2">
    <source>
        <dbReference type="Pfam" id="PF01261"/>
    </source>
</evidence>
<dbReference type="PANTHER" id="PTHR12110">
    <property type="entry name" value="HYDROXYPYRUVATE ISOMERASE"/>
    <property type="match status" value="1"/>
</dbReference>
<dbReference type="InterPro" id="IPR036237">
    <property type="entry name" value="Xyl_isomerase-like_sf"/>
</dbReference>
<reference evidence="4" key="1">
    <citation type="submission" date="2020-01" db="EMBL/GenBank/DDBJ databases">
        <title>Sphingomonas sp. strain CSW-10.</title>
        <authorList>
            <person name="Chen W.-M."/>
        </authorList>
    </citation>
    <scope>NUCLEOTIDE SEQUENCE [LARGE SCALE GENOMIC DNA]</scope>
    <source>
        <strain evidence="4">FSY-8</strain>
    </source>
</reference>
<dbReference type="InterPro" id="IPR050312">
    <property type="entry name" value="IolE/XylAMocC-like"/>
</dbReference>
<dbReference type="Pfam" id="PF01261">
    <property type="entry name" value="AP_endonuc_2"/>
    <property type="match status" value="1"/>
</dbReference>
<evidence type="ECO:0000313" key="3">
    <source>
        <dbReference type="EMBL" id="NBC36155.1"/>
    </source>
</evidence>
<dbReference type="Gene3D" id="3.20.20.150">
    <property type="entry name" value="Divalent-metal-dependent TIM barrel enzymes"/>
    <property type="match status" value="1"/>
</dbReference>
<comment type="caution">
    <text evidence="3">The sequence shown here is derived from an EMBL/GenBank/DDBJ whole genome shotgun (WGS) entry which is preliminary data.</text>
</comment>
<dbReference type="InterPro" id="IPR006311">
    <property type="entry name" value="TAT_signal"/>
</dbReference>
<proteinExistence type="predicted"/>
<dbReference type="PROSITE" id="PS51318">
    <property type="entry name" value="TAT"/>
    <property type="match status" value="1"/>
</dbReference>